<dbReference type="AlphaFoldDB" id="B4NJT8"/>
<dbReference type="EMBL" id="CH964272">
    <property type="protein sequence ID" value="EDW85050.2"/>
    <property type="molecule type" value="Genomic_DNA"/>
</dbReference>
<evidence type="ECO:0000259" key="11">
    <source>
        <dbReference type="PROSITE" id="PS50850"/>
    </source>
</evidence>
<gene>
    <name evidence="12" type="primary">Dwil\GK14443</name>
    <name evidence="12" type="ORF">Dwil_GK14443</name>
</gene>
<dbReference type="InterPro" id="IPR003663">
    <property type="entry name" value="Sugar/inositol_transpt"/>
</dbReference>
<keyword evidence="13" id="KW-1185">Reference proteome</keyword>
<dbReference type="InterPro" id="IPR012292">
    <property type="entry name" value="Globin/Proto"/>
</dbReference>
<feature type="domain" description="Major facilitator superfamily (MFS) profile" evidence="11">
    <location>
        <begin position="295"/>
        <end position="746"/>
    </location>
</feature>
<evidence type="ECO:0000256" key="6">
    <source>
        <dbReference type="ARBA" id="ARBA00023180"/>
    </source>
</evidence>
<dbReference type="InterPro" id="IPR005828">
    <property type="entry name" value="MFS_sugar_transport-like"/>
</dbReference>
<dbReference type="InterPro" id="IPR005829">
    <property type="entry name" value="Sugar_transporter_CS"/>
</dbReference>
<feature type="transmembrane region" description="Helical" evidence="9">
    <location>
        <begin position="621"/>
        <end position="643"/>
    </location>
</feature>
<feature type="transmembrane region" description="Helical" evidence="9">
    <location>
        <begin position="557"/>
        <end position="578"/>
    </location>
</feature>
<dbReference type="SUPFAM" id="SSF103473">
    <property type="entry name" value="MFS general substrate transporter"/>
    <property type="match status" value="1"/>
</dbReference>
<dbReference type="FunFam" id="1.20.1250.20:FF:000055">
    <property type="entry name" value="Facilitated trehalose transporter Tret1-2 homolog"/>
    <property type="match status" value="1"/>
</dbReference>
<dbReference type="Pfam" id="PF00083">
    <property type="entry name" value="Sugar_tr"/>
    <property type="match status" value="1"/>
</dbReference>
<feature type="compositionally biased region" description="Polar residues" evidence="8">
    <location>
        <begin position="68"/>
        <end position="78"/>
    </location>
</feature>
<dbReference type="InterPro" id="IPR044399">
    <property type="entry name" value="Mb-like_M"/>
</dbReference>
<dbReference type="InterPro" id="IPR036259">
    <property type="entry name" value="MFS_trans_sf"/>
</dbReference>
<dbReference type="PROSITE" id="PS51257">
    <property type="entry name" value="PROKAR_LIPOPROTEIN"/>
    <property type="match status" value="1"/>
</dbReference>
<keyword evidence="2" id="KW-1003">Cell membrane</keyword>
<dbReference type="GO" id="GO:0020037">
    <property type="term" value="F:heme binding"/>
    <property type="evidence" value="ECO:0007669"/>
    <property type="project" value="InterPro"/>
</dbReference>
<feature type="transmembrane region" description="Helical" evidence="9">
    <location>
        <begin position="416"/>
        <end position="437"/>
    </location>
</feature>
<keyword evidence="5 9" id="KW-0472">Membrane</keyword>
<dbReference type="InterPro" id="IPR050549">
    <property type="entry name" value="MFS_Trehalose_Transporter"/>
</dbReference>
<feature type="transmembrane region" description="Helical" evidence="9">
    <location>
        <begin position="449"/>
        <end position="467"/>
    </location>
</feature>
<evidence type="ECO:0000256" key="2">
    <source>
        <dbReference type="ARBA" id="ARBA00022475"/>
    </source>
</evidence>
<dbReference type="CDD" id="cd17358">
    <property type="entry name" value="MFS_GLUT6_8_Class3_like"/>
    <property type="match status" value="1"/>
</dbReference>
<evidence type="ECO:0000256" key="10">
    <source>
        <dbReference type="SAM" id="SignalP"/>
    </source>
</evidence>
<dbReference type="PANTHER" id="PTHR48021">
    <property type="match status" value="1"/>
</dbReference>
<dbReference type="FunCoup" id="B4NJT8">
    <property type="interactions" value="14"/>
</dbReference>
<keyword evidence="10" id="KW-0732">Signal</keyword>
<reference evidence="12 13" key="1">
    <citation type="journal article" date="2007" name="Nature">
        <title>Evolution of genes and genomes on the Drosophila phylogeny.</title>
        <authorList>
            <consortium name="Drosophila 12 Genomes Consortium"/>
            <person name="Clark A.G."/>
            <person name="Eisen M.B."/>
            <person name="Smith D.R."/>
            <person name="Bergman C.M."/>
            <person name="Oliver B."/>
            <person name="Markow T.A."/>
            <person name="Kaufman T.C."/>
            <person name="Kellis M."/>
            <person name="Gelbart W."/>
            <person name="Iyer V.N."/>
            <person name="Pollard D.A."/>
            <person name="Sackton T.B."/>
            <person name="Larracuente A.M."/>
            <person name="Singh N.D."/>
            <person name="Abad J.P."/>
            <person name="Abt D.N."/>
            <person name="Adryan B."/>
            <person name="Aguade M."/>
            <person name="Akashi H."/>
            <person name="Anderson W.W."/>
            <person name="Aquadro C.F."/>
            <person name="Ardell D.H."/>
            <person name="Arguello R."/>
            <person name="Artieri C.G."/>
            <person name="Barbash D.A."/>
            <person name="Barker D."/>
            <person name="Barsanti P."/>
            <person name="Batterham P."/>
            <person name="Batzoglou S."/>
            <person name="Begun D."/>
            <person name="Bhutkar A."/>
            <person name="Blanco E."/>
            <person name="Bosak S.A."/>
            <person name="Bradley R.K."/>
            <person name="Brand A.D."/>
            <person name="Brent M.R."/>
            <person name="Brooks A.N."/>
            <person name="Brown R.H."/>
            <person name="Butlin R.K."/>
            <person name="Caggese C."/>
            <person name="Calvi B.R."/>
            <person name="Bernardo de Carvalho A."/>
            <person name="Caspi A."/>
            <person name="Castrezana S."/>
            <person name="Celniker S.E."/>
            <person name="Chang J.L."/>
            <person name="Chapple C."/>
            <person name="Chatterji S."/>
            <person name="Chinwalla A."/>
            <person name="Civetta A."/>
            <person name="Clifton S.W."/>
            <person name="Comeron J.M."/>
            <person name="Costello J.C."/>
            <person name="Coyne J.A."/>
            <person name="Daub J."/>
            <person name="David R.G."/>
            <person name="Delcher A.L."/>
            <person name="Delehaunty K."/>
            <person name="Do C.B."/>
            <person name="Ebling H."/>
            <person name="Edwards K."/>
            <person name="Eickbush T."/>
            <person name="Evans J.D."/>
            <person name="Filipski A."/>
            <person name="Findeiss S."/>
            <person name="Freyhult E."/>
            <person name="Fulton L."/>
            <person name="Fulton R."/>
            <person name="Garcia A.C."/>
            <person name="Gardiner A."/>
            <person name="Garfield D.A."/>
            <person name="Garvin B.E."/>
            <person name="Gibson G."/>
            <person name="Gilbert D."/>
            <person name="Gnerre S."/>
            <person name="Godfrey J."/>
            <person name="Good R."/>
            <person name="Gotea V."/>
            <person name="Gravely B."/>
            <person name="Greenberg A.J."/>
            <person name="Griffiths-Jones S."/>
            <person name="Gross S."/>
            <person name="Guigo R."/>
            <person name="Gustafson E.A."/>
            <person name="Haerty W."/>
            <person name="Hahn M.W."/>
            <person name="Halligan D.L."/>
            <person name="Halpern A.L."/>
            <person name="Halter G.M."/>
            <person name="Han M.V."/>
            <person name="Heger A."/>
            <person name="Hillier L."/>
            <person name="Hinrichs A.S."/>
            <person name="Holmes I."/>
            <person name="Hoskins R.A."/>
            <person name="Hubisz M.J."/>
            <person name="Hultmark D."/>
            <person name="Huntley M.A."/>
            <person name="Jaffe D.B."/>
            <person name="Jagadeeshan S."/>
            <person name="Jeck W.R."/>
            <person name="Johnson J."/>
            <person name="Jones C.D."/>
            <person name="Jordan W.C."/>
            <person name="Karpen G.H."/>
            <person name="Kataoka E."/>
            <person name="Keightley P.D."/>
            <person name="Kheradpour P."/>
            <person name="Kirkness E.F."/>
            <person name="Koerich L.B."/>
            <person name="Kristiansen K."/>
            <person name="Kudrna D."/>
            <person name="Kulathinal R.J."/>
            <person name="Kumar S."/>
            <person name="Kwok R."/>
            <person name="Lander E."/>
            <person name="Langley C.H."/>
            <person name="Lapoint R."/>
            <person name="Lazzaro B.P."/>
            <person name="Lee S.J."/>
            <person name="Levesque L."/>
            <person name="Li R."/>
            <person name="Lin C.F."/>
            <person name="Lin M.F."/>
            <person name="Lindblad-Toh K."/>
            <person name="Llopart A."/>
            <person name="Long M."/>
            <person name="Low L."/>
            <person name="Lozovsky E."/>
            <person name="Lu J."/>
            <person name="Luo M."/>
            <person name="Machado C.A."/>
            <person name="Makalowski W."/>
            <person name="Marzo M."/>
            <person name="Matsuda M."/>
            <person name="Matzkin L."/>
            <person name="McAllister B."/>
            <person name="McBride C.S."/>
            <person name="McKernan B."/>
            <person name="McKernan K."/>
            <person name="Mendez-Lago M."/>
            <person name="Minx P."/>
            <person name="Mollenhauer M.U."/>
            <person name="Montooth K."/>
            <person name="Mount S.M."/>
            <person name="Mu X."/>
            <person name="Myers E."/>
            <person name="Negre B."/>
            <person name="Newfeld S."/>
            <person name="Nielsen R."/>
            <person name="Noor M.A."/>
            <person name="O'Grady P."/>
            <person name="Pachter L."/>
            <person name="Papaceit M."/>
            <person name="Parisi M.J."/>
            <person name="Parisi M."/>
            <person name="Parts L."/>
            <person name="Pedersen J.S."/>
            <person name="Pesole G."/>
            <person name="Phillippy A.M."/>
            <person name="Ponting C.P."/>
            <person name="Pop M."/>
            <person name="Porcelli D."/>
            <person name="Powell J.R."/>
            <person name="Prohaska S."/>
            <person name="Pruitt K."/>
            <person name="Puig M."/>
            <person name="Quesneville H."/>
            <person name="Ram K.R."/>
            <person name="Rand D."/>
            <person name="Rasmussen M.D."/>
            <person name="Reed L.K."/>
            <person name="Reenan R."/>
            <person name="Reily A."/>
            <person name="Remington K.A."/>
            <person name="Rieger T.T."/>
            <person name="Ritchie M.G."/>
            <person name="Robin C."/>
            <person name="Rogers Y.H."/>
            <person name="Rohde C."/>
            <person name="Rozas J."/>
            <person name="Rubenfield M.J."/>
            <person name="Ruiz A."/>
            <person name="Russo S."/>
            <person name="Salzberg S.L."/>
            <person name="Sanchez-Gracia A."/>
            <person name="Saranga D.J."/>
            <person name="Sato H."/>
            <person name="Schaeffer S.W."/>
            <person name="Schatz M.C."/>
            <person name="Schlenke T."/>
            <person name="Schwartz R."/>
            <person name="Segarra C."/>
            <person name="Singh R.S."/>
            <person name="Sirot L."/>
            <person name="Sirota M."/>
            <person name="Sisneros N.B."/>
            <person name="Smith C.D."/>
            <person name="Smith T.F."/>
            <person name="Spieth J."/>
            <person name="Stage D.E."/>
            <person name="Stark A."/>
            <person name="Stephan W."/>
            <person name="Strausberg R.L."/>
            <person name="Strempel S."/>
            <person name="Sturgill D."/>
            <person name="Sutton G."/>
            <person name="Sutton G.G."/>
            <person name="Tao W."/>
            <person name="Teichmann S."/>
            <person name="Tobari Y.N."/>
            <person name="Tomimura Y."/>
            <person name="Tsolas J.M."/>
            <person name="Valente V.L."/>
            <person name="Venter E."/>
            <person name="Venter J.C."/>
            <person name="Vicario S."/>
            <person name="Vieira F.G."/>
            <person name="Vilella A.J."/>
            <person name="Villasante A."/>
            <person name="Walenz B."/>
            <person name="Wang J."/>
            <person name="Wasserman M."/>
            <person name="Watts T."/>
            <person name="Wilson D."/>
            <person name="Wilson R.K."/>
            <person name="Wing R.A."/>
            <person name="Wolfner M.F."/>
            <person name="Wong A."/>
            <person name="Wong G.K."/>
            <person name="Wu C.I."/>
            <person name="Wu G."/>
            <person name="Yamamoto D."/>
            <person name="Yang H.P."/>
            <person name="Yang S.P."/>
            <person name="Yorke J.A."/>
            <person name="Yoshida K."/>
            <person name="Zdobnov E."/>
            <person name="Zhang P."/>
            <person name="Zhang Y."/>
            <person name="Zimin A.V."/>
            <person name="Baldwin J."/>
            <person name="Abdouelleil A."/>
            <person name="Abdulkadir J."/>
            <person name="Abebe A."/>
            <person name="Abera B."/>
            <person name="Abreu J."/>
            <person name="Acer S.C."/>
            <person name="Aftuck L."/>
            <person name="Alexander A."/>
            <person name="An P."/>
            <person name="Anderson E."/>
            <person name="Anderson S."/>
            <person name="Arachi H."/>
            <person name="Azer M."/>
            <person name="Bachantsang P."/>
            <person name="Barry A."/>
            <person name="Bayul T."/>
            <person name="Berlin A."/>
            <person name="Bessette D."/>
            <person name="Bloom T."/>
            <person name="Blye J."/>
            <person name="Boguslavskiy L."/>
            <person name="Bonnet C."/>
            <person name="Boukhgalter B."/>
            <person name="Bourzgui I."/>
            <person name="Brown A."/>
            <person name="Cahill P."/>
            <person name="Channer S."/>
            <person name="Cheshatsang Y."/>
            <person name="Chuda L."/>
            <person name="Citroen M."/>
            <person name="Collymore A."/>
            <person name="Cooke P."/>
            <person name="Costello M."/>
            <person name="D'Aco K."/>
            <person name="Daza R."/>
            <person name="De Haan G."/>
            <person name="DeGray S."/>
            <person name="DeMaso C."/>
            <person name="Dhargay N."/>
            <person name="Dooley K."/>
            <person name="Dooley E."/>
            <person name="Doricent M."/>
            <person name="Dorje P."/>
            <person name="Dorjee K."/>
            <person name="Dupes A."/>
            <person name="Elong R."/>
            <person name="Falk J."/>
            <person name="Farina A."/>
            <person name="Faro S."/>
            <person name="Ferguson D."/>
            <person name="Fisher S."/>
            <person name="Foley C.D."/>
            <person name="Franke A."/>
            <person name="Friedrich D."/>
            <person name="Gadbois L."/>
            <person name="Gearin G."/>
            <person name="Gearin C.R."/>
            <person name="Giannoukos G."/>
            <person name="Goode T."/>
            <person name="Graham J."/>
            <person name="Grandbois E."/>
            <person name="Grewal S."/>
            <person name="Gyaltsen K."/>
            <person name="Hafez N."/>
            <person name="Hagos B."/>
            <person name="Hall J."/>
            <person name="Henson C."/>
            <person name="Hollinger A."/>
            <person name="Honan T."/>
            <person name="Huard M.D."/>
            <person name="Hughes L."/>
            <person name="Hurhula B."/>
            <person name="Husby M.E."/>
            <person name="Kamat A."/>
            <person name="Kanga B."/>
            <person name="Kashin S."/>
            <person name="Khazanovich D."/>
            <person name="Kisner P."/>
            <person name="Lance K."/>
            <person name="Lara M."/>
            <person name="Lee W."/>
            <person name="Lennon N."/>
            <person name="Letendre F."/>
            <person name="LeVine R."/>
            <person name="Lipovsky A."/>
            <person name="Liu X."/>
            <person name="Liu J."/>
            <person name="Liu S."/>
            <person name="Lokyitsang T."/>
            <person name="Lokyitsang Y."/>
            <person name="Lubonja R."/>
            <person name="Lui A."/>
            <person name="MacDonald P."/>
            <person name="Magnisalis V."/>
            <person name="Maru K."/>
            <person name="Matthews C."/>
            <person name="McCusker W."/>
            <person name="McDonough S."/>
            <person name="Mehta T."/>
            <person name="Meldrim J."/>
            <person name="Meneus L."/>
            <person name="Mihai O."/>
            <person name="Mihalev A."/>
            <person name="Mihova T."/>
            <person name="Mittelman R."/>
            <person name="Mlenga V."/>
            <person name="Montmayeur A."/>
            <person name="Mulrain L."/>
            <person name="Navidi A."/>
            <person name="Naylor J."/>
            <person name="Negash T."/>
            <person name="Nguyen T."/>
            <person name="Nguyen N."/>
            <person name="Nicol R."/>
            <person name="Norbu C."/>
            <person name="Norbu N."/>
            <person name="Novod N."/>
            <person name="O'Neill B."/>
            <person name="Osman S."/>
            <person name="Markiewicz E."/>
            <person name="Oyono O.L."/>
            <person name="Patti C."/>
            <person name="Phunkhang P."/>
            <person name="Pierre F."/>
            <person name="Priest M."/>
            <person name="Raghuraman S."/>
            <person name="Rege F."/>
            <person name="Reyes R."/>
            <person name="Rise C."/>
            <person name="Rogov P."/>
            <person name="Ross K."/>
            <person name="Ryan E."/>
            <person name="Settipalli S."/>
            <person name="Shea T."/>
            <person name="Sherpa N."/>
            <person name="Shi L."/>
            <person name="Shih D."/>
            <person name="Sparrow T."/>
            <person name="Spaulding J."/>
            <person name="Stalker J."/>
            <person name="Stange-Thomann N."/>
            <person name="Stavropoulos S."/>
            <person name="Stone C."/>
            <person name="Strader C."/>
            <person name="Tesfaye S."/>
            <person name="Thomson T."/>
            <person name="Thoulutsang Y."/>
            <person name="Thoulutsang D."/>
            <person name="Topham K."/>
            <person name="Topping I."/>
            <person name="Tsamla T."/>
            <person name="Vassiliev H."/>
            <person name="Vo A."/>
            <person name="Wangchuk T."/>
            <person name="Wangdi T."/>
            <person name="Weiand M."/>
            <person name="Wilkinson J."/>
            <person name="Wilson A."/>
            <person name="Yadav S."/>
            <person name="Young G."/>
            <person name="Yu Q."/>
            <person name="Zembek L."/>
            <person name="Zhong D."/>
            <person name="Zimmer A."/>
            <person name="Zwirko Z."/>
            <person name="Jaffe D.B."/>
            <person name="Alvarez P."/>
            <person name="Brockman W."/>
            <person name="Butler J."/>
            <person name="Chin C."/>
            <person name="Gnerre S."/>
            <person name="Grabherr M."/>
            <person name="Kleber M."/>
            <person name="Mauceli E."/>
            <person name="MacCallum I."/>
        </authorList>
    </citation>
    <scope>NUCLEOTIDE SEQUENCE [LARGE SCALE GENOMIC DNA]</scope>
    <source>
        <strain evidence="13">Tucson 14030-0811.24</strain>
    </source>
</reference>
<feature type="transmembrane region" description="Helical" evidence="9">
    <location>
        <begin position="390"/>
        <end position="410"/>
    </location>
</feature>
<evidence type="ECO:0000256" key="8">
    <source>
        <dbReference type="SAM" id="MobiDB-lite"/>
    </source>
</evidence>
<feature type="region of interest" description="Disordered" evidence="8">
    <location>
        <begin position="51"/>
        <end position="133"/>
    </location>
</feature>
<sequence>MRILTLLLGIGLLTSCFVRSDAAEACTGSQTPEADDCTDCSLEDNKEKEECVALTDTTTTTTTTTTTAAPGSTPSTEAGNSNTGSSTPNSENSTTEANNSASTSNDISSNTSTGNTDTAAANPPPNYPKRLPEFKVGPVVNDLGFTLSERLALKQAWNQIKPKERRLGQEVFYRFLNEHYFAMYTFQSNEKLDLHSLHSHARNFVHFIGDLINESDPTMFQFMVHDINQIHNCRHVPKHYIEIKLINIYIFLLFFFRFLQTVSQEDGDPTSHNPMLYDPLQDGVVKTSKTRQYVAALVVCLGAVAAGTALAWTSPVLPQLSAVVNATTGNSTIAGNSTATIINNSTTSTNDGGIQLTAAEQTWVSSLLAIGAFLGALPTGYIADAIGRRYTAMAMDVPFILAWLSIIFAQSVGWLYLGRFLIGIATGSFCVVAPMYISEIAETSIRGTLGTLFQLLLTIGILFVYAVGSMVSWTTLSTLCLIVPILLLVGMFFLPETPVYLLKKGRRADAALSLKWLWGRFCDSRSAIQIIQNDLDQAGADASFLDLFSNRGSLKGLIISMLLMLFQQFSGINAVIFYTVQIFDSAGSTLDASSCSIVVGVVQVIMTLTSSLLIERAGRKILLLFSSTVMTICLAILGAYFNIKDGGKDVSAIGWLPLLCVVLYIVTFSVGYGPIPWLMMGELFLPDVKATAVSLTVMFNWLCVFLVTKSFGTMNDSLGSDVTFWFFAVCMALATIFVALAVQETKGKSASQIQSWLSGRQ</sequence>
<feature type="compositionally biased region" description="Low complexity" evidence="8">
    <location>
        <begin position="55"/>
        <end position="67"/>
    </location>
</feature>
<keyword evidence="4 9" id="KW-1133">Transmembrane helix</keyword>
<feature type="transmembrane region" description="Helical" evidence="9">
    <location>
        <begin position="655"/>
        <end position="678"/>
    </location>
</feature>
<protein>
    <recommendedName>
        <fullName evidence="11">Major facilitator superfamily (MFS) profile domain-containing protein</fullName>
    </recommendedName>
</protein>
<dbReference type="PRINTS" id="PR00171">
    <property type="entry name" value="SUGRTRNSPORT"/>
</dbReference>
<evidence type="ECO:0000313" key="13">
    <source>
        <dbReference type="Proteomes" id="UP000007798"/>
    </source>
</evidence>
<dbReference type="Gene3D" id="1.10.490.10">
    <property type="entry name" value="Globins"/>
    <property type="match status" value="1"/>
</dbReference>
<evidence type="ECO:0000256" key="4">
    <source>
        <dbReference type="ARBA" id="ARBA00022989"/>
    </source>
</evidence>
<feature type="compositionally biased region" description="Low complexity" evidence="8">
    <location>
        <begin position="79"/>
        <end position="121"/>
    </location>
</feature>
<dbReference type="GO" id="GO:0019825">
    <property type="term" value="F:oxygen binding"/>
    <property type="evidence" value="ECO:0007669"/>
    <property type="project" value="InterPro"/>
</dbReference>
<comment type="subcellular location">
    <subcellularLocation>
        <location evidence="1">Cell membrane</location>
        <topology evidence="1">Multi-pass membrane protein</topology>
    </subcellularLocation>
</comment>
<feature type="chain" id="PRO_5006458475" description="Major facilitator superfamily (MFS) profile domain-containing protein" evidence="10">
    <location>
        <begin position="23"/>
        <end position="761"/>
    </location>
</feature>
<evidence type="ECO:0000256" key="5">
    <source>
        <dbReference type="ARBA" id="ARBA00023136"/>
    </source>
</evidence>
<feature type="transmembrane region" description="Helical" evidence="9">
    <location>
        <begin position="690"/>
        <end position="712"/>
    </location>
</feature>
<name>B4NJT8_DROWI</name>
<feature type="transmembrane region" description="Helical" evidence="9">
    <location>
        <begin position="473"/>
        <end position="494"/>
    </location>
</feature>
<feature type="transmembrane region" description="Helical" evidence="9">
    <location>
        <begin position="293"/>
        <end position="312"/>
    </location>
</feature>
<dbReference type="InParanoid" id="B4NJT8"/>
<dbReference type="Gene3D" id="1.20.1250.20">
    <property type="entry name" value="MFS general substrate transporter like domains"/>
    <property type="match status" value="1"/>
</dbReference>
<feature type="transmembrane region" description="Helical" evidence="9">
    <location>
        <begin position="363"/>
        <end position="383"/>
    </location>
</feature>
<dbReference type="GO" id="GO:0005886">
    <property type="term" value="C:plasma membrane"/>
    <property type="evidence" value="ECO:0007669"/>
    <property type="project" value="UniProtKB-SubCell"/>
</dbReference>
<dbReference type="GO" id="GO:0051119">
    <property type="term" value="F:sugar transmembrane transporter activity"/>
    <property type="evidence" value="ECO:0007669"/>
    <property type="project" value="InterPro"/>
</dbReference>
<dbReference type="InterPro" id="IPR044775">
    <property type="entry name" value="MFS_ERD6/Tret1-like"/>
</dbReference>
<dbReference type="PROSITE" id="PS00216">
    <property type="entry name" value="SUGAR_TRANSPORT_1"/>
    <property type="match status" value="2"/>
</dbReference>
<proteinExistence type="inferred from homology"/>
<evidence type="ECO:0000256" key="7">
    <source>
        <dbReference type="ARBA" id="ARBA00024348"/>
    </source>
</evidence>
<evidence type="ECO:0000256" key="9">
    <source>
        <dbReference type="SAM" id="Phobius"/>
    </source>
</evidence>
<feature type="transmembrane region" description="Helical" evidence="9">
    <location>
        <begin position="590"/>
        <end position="614"/>
    </location>
</feature>
<dbReference type="NCBIfam" id="TIGR00879">
    <property type="entry name" value="SP"/>
    <property type="match status" value="1"/>
</dbReference>
<evidence type="ECO:0000256" key="3">
    <source>
        <dbReference type="ARBA" id="ARBA00022692"/>
    </source>
</evidence>
<organism evidence="12 13">
    <name type="scientific">Drosophila willistoni</name>
    <name type="common">Fruit fly</name>
    <dbReference type="NCBI Taxonomy" id="7260"/>
    <lineage>
        <taxon>Eukaryota</taxon>
        <taxon>Metazoa</taxon>
        <taxon>Ecdysozoa</taxon>
        <taxon>Arthropoda</taxon>
        <taxon>Hexapoda</taxon>
        <taxon>Insecta</taxon>
        <taxon>Pterygota</taxon>
        <taxon>Neoptera</taxon>
        <taxon>Endopterygota</taxon>
        <taxon>Diptera</taxon>
        <taxon>Brachycera</taxon>
        <taxon>Muscomorpha</taxon>
        <taxon>Ephydroidea</taxon>
        <taxon>Drosophilidae</taxon>
        <taxon>Drosophila</taxon>
        <taxon>Sophophora</taxon>
    </lineage>
</organism>
<feature type="transmembrane region" description="Helical" evidence="9">
    <location>
        <begin position="724"/>
        <end position="742"/>
    </location>
</feature>
<keyword evidence="3 9" id="KW-0812">Transmembrane</keyword>
<dbReference type="SUPFAM" id="SSF46458">
    <property type="entry name" value="Globin-like"/>
    <property type="match status" value="1"/>
</dbReference>
<dbReference type="InterPro" id="IPR020846">
    <property type="entry name" value="MFS_dom"/>
</dbReference>
<evidence type="ECO:0000256" key="1">
    <source>
        <dbReference type="ARBA" id="ARBA00004651"/>
    </source>
</evidence>
<comment type="similarity">
    <text evidence="7">Belongs to the major facilitator superfamily. Sugar transporter (TC 2.A.1.1) family. Trehalose transporter subfamily.</text>
</comment>
<dbReference type="InterPro" id="IPR009050">
    <property type="entry name" value="Globin-like_sf"/>
</dbReference>
<dbReference type="eggNOG" id="KOG0254">
    <property type="taxonomic scope" value="Eukaryota"/>
</dbReference>
<evidence type="ECO:0000313" key="12">
    <source>
        <dbReference type="EMBL" id="EDW85050.2"/>
    </source>
</evidence>
<feature type="signal peptide" evidence="10">
    <location>
        <begin position="1"/>
        <end position="22"/>
    </location>
</feature>
<accession>B4NJT8</accession>
<keyword evidence="6" id="KW-0325">Glycoprotein</keyword>
<feature type="transmembrane region" description="Helical" evidence="9">
    <location>
        <begin position="240"/>
        <end position="259"/>
    </location>
</feature>
<dbReference type="PANTHER" id="PTHR48021:SF86">
    <property type="entry name" value="FACILITATED TREHALOSE TRANSPORTER TRET1-1-LIKE PROTEIN"/>
    <property type="match status" value="1"/>
</dbReference>
<dbReference type="HOGENOM" id="CLU_001265_30_5_1"/>
<dbReference type="PROSITE" id="PS00217">
    <property type="entry name" value="SUGAR_TRANSPORT_2"/>
    <property type="match status" value="1"/>
</dbReference>
<dbReference type="Proteomes" id="UP000007798">
    <property type="component" value="Unassembled WGS sequence"/>
</dbReference>
<dbReference type="OrthoDB" id="6612291at2759"/>
<dbReference type="CDD" id="cd01040">
    <property type="entry name" value="Mb-like"/>
    <property type="match status" value="1"/>
</dbReference>
<dbReference type="PROSITE" id="PS50850">
    <property type="entry name" value="MFS"/>
    <property type="match status" value="1"/>
</dbReference>